<sequence length="151" mass="17284">MSNNESKFSRSSFHREGAKGVPNVPPSKPTKTKQDPGFLKGLVETGRVDWKKAPKAIRTRYTGIYLILVSIPIITLSSYELYRRLEGKSTKKVQEGELVDGKEVRKFDEIEKWQVEKNSLMYRLFGKDFFLDGFTSKTINKNSTDEQDKGT</sequence>
<evidence type="ECO:0000256" key="1">
    <source>
        <dbReference type="SAM" id="MobiDB-lite"/>
    </source>
</evidence>
<feature type="compositionally biased region" description="Polar residues" evidence="1">
    <location>
        <begin position="1"/>
        <end position="11"/>
    </location>
</feature>
<dbReference type="InParanoid" id="G8YV38"/>
<evidence type="ECO:0000313" key="4">
    <source>
        <dbReference type="Proteomes" id="UP000005222"/>
    </source>
</evidence>
<dbReference type="AlphaFoldDB" id="G8YV38"/>
<keyword evidence="2" id="KW-0812">Transmembrane</keyword>
<name>G8YV38_PICSO</name>
<evidence type="ECO:0000256" key="2">
    <source>
        <dbReference type="SAM" id="Phobius"/>
    </source>
</evidence>
<proteinExistence type="predicted"/>
<keyword evidence="2" id="KW-1133">Transmembrane helix</keyword>
<accession>G8YV38</accession>
<evidence type="ECO:0000313" key="3">
    <source>
        <dbReference type="EMBL" id="CCE72721.1"/>
    </source>
</evidence>
<dbReference type="EMBL" id="FO082059">
    <property type="protein sequence ID" value="CCE72721.1"/>
    <property type="molecule type" value="Genomic_DNA"/>
</dbReference>
<reference evidence="3 4" key="1">
    <citation type="journal article" date="2012" name="G3 (Bethesda)">
        <title>Pichia sorbitophila, an interspecies yeast hybrid reveals early steps of genome resolution following polyploidization.</title>
        <authorList>
            <person name="Leh Louis V."/>
            <person name="Despons L."/>
            <person name="Friedrich A."/>
            <person name="Martin T."/>
            <person name="Durrens P."/>
            <person name="Casaregola S."/>
            <person name="Neuveglise C."/>
            <person name="Fairhead C."/>
            <person name="Marck C."/>
            <person name="Cruz J.A."/>
            <person name="Straub M.L."/>
            <person name="Kugler V."/>
            <person name="Sacerdot C."/>
            <person name="Uzunov Z."/>
            <person name="Thierry A."/>
            <person name="Weiss S."/>
            <person name="Bleykasten C."/>
            <person name="De Montigny J."/>
            <person name="Jacques N."/>
            <person name="Jung P."/>
            <person name="Lemaire M."/>
            <person name="Mallet S."/>
            <person name="Morel G."/>
            <person name="Richard G.F."/>
            <person name="Sarkar A."/>
            <person name="Savel G."/>
            <person name="Schacherer J."/>
            <person name="Seret M.L."/>
            <person name="Talla E."/>
            <person name="Samson G."/>
            <person name="Jubin C."/>
            <person name="Poulain J."/>
            <person name="Vacherie B."/>
            <person name="Barbe V."/>
            <person name="Pelletier E."/>
            <person name="Sherman D.J."/>
            <person name="Westhof E."/>
            <person name="Weissenbach J."/>
            <person name="Baret P.V."/>
            <person name="Wincker P."/>
            <person name="Gaillardin C."/>
            <person name="Dujon B."/>
            <person name="Souciet J.L."/>
        </authorList>
    </citation>
    <scope>NUCLEOTIDE SEQUENCE [LARGE SCALE GENOMIC DNA]</scope>
    <source>
        <strain evidence="4">ATCC MYA-4447 / BCRC 22081 / CBS 7064 / NBRC 10061 / NRRL Y-12695</strain>
    </source>
</reference>
<protein>
    <submittedName>
        <fullName evidence="3">Piso0_000313 protein</fullName>
    </submittedName>
</protein>
<keyword evidence="4" id="KW-1185">Reference proteome</keyword>
<dbReference type="Proteomes" id="UP000005222">
    <property type="component" value="Chromosome A"/>
</dbReference>
<dbReference type="OMA" id="PNWKKAP"/>
<feature type="region of interest" description="Disordered" evidence="1">
    <location>
        <begin position="1"/>
        <end position="36"/>
    </location>
</feature>
<gene>
    <name evidence="3" type="primary">Piso0_000313</name>
    <name evidence="3" type="ORF">GNLVRS01_PISO0A06600g</name>
</gene>
<keyword evidence="2" id="KW-0472">Membrane</keyword>
<organism evidence="3 4">
    <name type="scientific">Pichia sorbitophila (strain ATCC MYA-4447 / BCRC 22081 / CBS 7064 / NBRC 10061 / NRRL Y-12695)</name>
    <name type="common">Hybrid yeast</name>
    <dbReference type="NCBI Taxonomy" id="559304"/>
    <lineage>
        <taxon>Eukaryota</taxon>
        <taxon>Fungi</taxon>
        <taxon>Dikarya</taxon>
        <taxon>Ascomycota</taxon>
        <taxon>Saccharomycotina</taxon>
        <taxon>Pichiomycetes</taxon>
        <taxon>Debaryomycetaceae</taxon>
        <taxon>Millerozyma</taxon>
    </lineage>
</organism>
<dbReference type="HOGENOM" id="CLU_119129_0_0_1"/>
<dbReference type="eggNOG" id="ENOG502SX3Y">
    <property type="taxonomic scope" value="Eukaryota"/>
</dbReference>
<dbReference type="OrthoDB" id="3784821at2759"/>
<feature type="transmembrane region" description="Helical" evidence="2">
    <location>
        <begin position="63"/>
        <end position="82"/>
    </location>
</feature>